<feature type="region of interest" description="Disordered" evidence="1">
    <location>
        <begin position="73"/>
        <end position="106"/>
    </location>
</feature>
<evidence type="ECO:0000313" key="4">
    <source>
        <dbReference type="Proteomes" id="UP001179952"/>
    </source>
</evidence>
<name>A0AAV9ANG0_ACOGR</name>
<organism evidence="3 4">
    <name type="scientific">Acorus gramineus</name>
    <name type="common">Dwarf sweet flag</name>
    <dbReference type="NCBI Taxonomy" id="55184"/>
    <lineage>
        <taxon>Eukaryota</taxon>
        <taxon>Viridiplantae</taxon>
        <taxon>Streptophyta</taxon>
        <taxon>Embryophyta</taxon>
        <taxon>Tracheophyta</taxon>
        <taxon>Spermatophyta</taxon>
        <taxon>Magnoliopsida</taxon>
        <taxon>Liliopsida</taxon>
        <taxon>Acoraceae</taxon>
        <taxon>Acorus</taxon>
    </lineage>
</organism>
<keyword evidence="4" id="KW-1185">Reference proteome</keyword>
<feature type="transmembrane region" description="Helical" evidence="2">
    <location>
        <begin position="303"/>
        <end position="323"/>
    </location>
</feature>
<feature type="compositionally biased region" description="Basic and acidic residues" evidence="1">
    <location>
        <begin position="81"/>
        <end position="95"/>
    </location>
</feature>
<dbReference type="PANTHER" id="PTHR36353:SF1">
    <property type="entry name" value="TRANSMEMBRANE PROTEIN"/>
    <property type="match status" value="1"/>
</dbReference>
<accession>A0AAV9ANG0</accession>
<feature type="transmembrane region" description="Helical" evidence="2">
    <location>
        <begin position="329"/>
        <end position="347"/>
    </location>
</feature>
<proteinExistence type="predicted"/>
<evidence type="ECO:0000256" key="2">
    <source>
        <dbReference type="SAM" id="Phobius"/>
    </source>
</evidence>
<sequence>MATTTAEEPRLDLQTTSLLMRKSARIFLSSLPAFLIVTLLLLSFRSAVHSGSLHLTSFIDGDSTLRRLFSRLSSPSPSSDDPFRRHLTPSDDPFRRHSHSHRHRHRRSPFLHLSRVGTLDDDFFSDPASDDPDHRLQSPYNASSVYLDVELPFLKLRSSNVLFSYDDGEAEEVGEDHDRDVQFRIFGHGFGISHREADALVFTVSLLLGVQMSAILGFMVTYSFALGVVFFVASNSILGNHPSMIQTLHVGAKSGFRRLSVLAYLVWAVRDAMVQFLCIWYFSSVIDKPFFFNMFIRLKTMPYFGILGSLPPWVYGVTGFAFMWDAVDVVIGMVLAFICWVSMMEEGRRTGAEVSRDGIYFLSLVFDQAIKIKCLETLICGTIGRWFLTWVGGLWFAVCIQSLAEVYFMVVWLVLFFAARFRDGESEGRRFGRRELEKCVDDLRRGGW</sequence>
<feature type="transmembrane region" description="Helical" evidence="2">
    <location>
        <begin position="26"/>
        <end position="44"/>
    </location>
</feature>
<dbReference type="Proteomes" id="UP001179952">
    <property type="component" value="Unassembled WGS sequence"/>
</dbReference>
<keyword evidence="2" id="KW-0812">Transmembrane</keyword>
<feature type="transmembrane region" description="Helical" evidence="2">
    <location>
        <begin position="261"/>
        <end position="282"/>
    </location>
</feature>
<gene>
    <name evidence="3" type="ORF">QJS04_geneDACA015312</name>
</gene>
<dbReference type="PANTHER" id="PTHR36353">
    <property type="entry name" value="TRANSMEMBRANE PROTEIN"/>
    <property type="match status" value="1"/>
</dbReference>
<keyword evidence="2" id="KW-0472">Membrane</keyword>
<reference evidence="3" key="1">
    <citation type="journal article" date="2023" name="Nat. Commun.">
        <title>Diploid and tetraploid genomes of Acorus and the evolution of monocots.</title>
        <authorList>
            <person name="Ma L."/>
            <person name="Liu K.W."/>
            <person name="Li Z."/>
            <person name="Hsiao Y.Y."/>
            <person name="Qi Y."/>
            <person name="Fu T."/>
            <person name="Tang G.D."/>
            <person name="Zhang D."/>
            <person name="Sun W.H."/>
            <person name="Liu D.K."/>
            <person name="Li Y."/>
            <person name="Chen G.Z."/>
            <person name="Liu X.D."/>
            <person name="Liao X.Y."/>
            <person name="Jiang Y.T."/>
            <person name="Yu X."/>
            <person name="Hao Y."/>
            <person name="Huang J."/>
            <person name="Zhao X.W."/>
            <person name="Ke S."/>
            <person name="Chen Y.Y."/>
            <person name="Wu W.L."/>
            <person name="Hsu J.L."/>
            <person name="Lin Y.F."/>
            <person name="Huang M.D."/>
            <person name="Li C.Y."/>
            <person name="Huang L."/>
            <person name="Wang Z.W."/>
            <person name="Zhao X."/>
            <person name="Zhong W.Y."/>
            <person name="Peng D.H."/>
            <person name="Ahmad S."/>
            <person name="Lan S."/>
            <person name="Zhang J.S."/>
            <person name="Tsai W.C."/>
            <person name="Van de Peer Y."/>
            <person name="Liu Z.J."/>
        </authorList>
    </citation>
    <scope>NUCLEOTIDE SEQUENCE</scope>
    <source>
        <strain evidence="3">SCP</strain>
    </source>
</reference>
<evidence type="ECO:0000313" key="3">
    <source>
        <dbReference type="EMBL" id="KAK1265774.1"/>
    </source>
</evidence>
<dbReference type="EMBL" id="JAUJYN010000007">
    <property type="protein sequence ID" value="KAK1265774.1"/>
    <property type="molecule type" value="Genomic_DNA"/>
</dbReference>
<protein>
    <recommendedName>
        <fullName evidence="5">Transmembrane protein</fullName>
    </recommendedName>
</protein>
<evidence type="ECO:0008006" key="5">
    <source>
        <dbReference type="Google" id="ProtNLM"/>
    </source>
</evidence>
<dbReference type="Pfam" id="PF25105">
    <property type="entry name" value="DUF7813"/>
    <property type="match status" value="2"/>
</dbReference>
<keyword evidence="2" id="KW-1133">Transmembrane helix</keyword>
<evidence type="ECO:0000256" key="1">
    <source>
        <dbReference type="SAM" id="MobiDB-lite"/>
    </source>
</evidence>
<dbReference type="AlphaFoldDB" id="A0AAV9ANG0"/>
<reference evidence="3" key="2">
    <citation type="submission" date="2023-06" db="EMBL/GenBank/DDBJ databases">
        <authorList>
            <person name="Ma L."/>
            <person name="Liu K.-W."/>
            <person name="Li Z."/>
            <person name="Hsiao Y.-Y."/>
            <person name="Qi Y."/>
            <person name="Fu T."/>
            <person name="Tang G."/>
            <person name="Zhang D."/>
            <person name="Sun W.-H."/>
            <person name="Liu D.-K."/>
            <person name="Li Y."/>
            <person name="Chen G.-Z."/>
            <person name="Liu X.-D."/>
            <person name="Liao X.-Y."/>
            <person name="Jiang Y.-T."/>
            <person name="Yu X."/>
            <person name="Hao Y."/>
            <person name="Huang J."/>
            <person name="Zhao X.-W."/>
            <person name="Ke S."/>
            <person name="Chen Y.-Y."/>
            <person name="Wu W.-L."/>
            <person name="Hsu J.-L."/>
            <person name="Lin Y.-F."/>
            <person name="Huang M.-D."/>
            <person name="Li C.-Y."/>
            <person name="Huang L."/>
            <person name="Wang Z.-W."/>
            <person name="Zhao X."/>
            <person name="Zhong W.-Y."/>
            <person name="Peng D.-H."/>
            <person name="Ahmad S."/>
            <person name="Lan S."/>
            <person name="Zhang J.-S."/>
            <person name="Tsai W.-C."/>
            <person name="Van De Peer Y."/>
            <person name="Liu Z.-J."/>
        </authorList>
    </citation>
    <scope>NUCLEOTIDE SEQUENCE</scope>
    <source>
        <strain evidence="3">SCP</strain>
        <tissue evidence="3">Leaves</tissue>
    </source>
</reference>
<comment type="caution">
    <text evidence="3">The sequence shown here is derived from an EMBL/GenBank/DDBJ whole genome shotgun (WGS) entry which is preliminary data.</text>
</comment>
<feature type="transmembrane region" description="Helical" evidence="2">
    <location>
        <begin position="200"/>
        <end position="233"/>
    </location>
</feature>
<feature type="compositionally biased region" description="Basic residues" evidence="1">
    <location>
        <begin position="96"/>
        <end position="106"/>
    </location>
</feature>
<feature type="transmembrane region" description="Helical" evidence="2">
    <location>
        <begin position="394"/>
        <end position="419"/>
    </location>
</feature>
<dbReference type="InterPro" id="IPR056715">
    <property type="entry name" value="DUF7813"/>
</dbReference>